<evidence type="ECO:0000313" key="9">
    <source>
        <dbReference type="Proteomes" id="UP000593564"/>
    </source>
</evidence>
<dbReference type="SUPFAM" id="SSF56112">
    <property type="entry name" value="Protein kinase-like (PK-like)"/>
    <property type="match status" value="1"/>
</dbReference>
<evidence type="ECO:0000256" key="4">
    <source>
        <dbReference type="ARBA" id="ARBA00022741"/>
    </source>
</evidence>
<reference evidence="9" key="1">
    <citation type="journal article" date="2020" name="Nat. Commun.">
        <title>Genome assembly of wild tea tree DASZ reveals pedigree and selection history of tea varieties.</title>
        <authorList>
            <person name="Zhang W."/>
            <person name="Zhang Y."/>
            <person name="Qiu H."/>
            <person name="Guo Y."/>
            <person name="Wan H."/>
            <person name="Zhang X."/>
            <person name="Scossa F."/>
            <person name="Alseekh S."/>
            <person name="Zhang Q."/>
            <person name="Wang P."/>
            <person name="Xu L."/>
            <person name="Schmidt M.H."/>
            <person name="Jia X."/>
            <person name="Li D."/>
            <person name="Zhu A."/>
            <person name="Guo F."/>
            <person name="Chen W."/>
            <person name="Ni D."/>
            <person name="Usadel B."/>
            <person name="Fernie A.R."/>
            <person name="Wen W."/>
        </authorList>
    </citation>
    <scope>NUCLEOTIDE SEQUENCE [LARGE SCALE GENOMIC DNA]</scope>
    <source>
        <strain evidence="9">cv. G240</strain>
    </source>
</reference>
<gene>
    <name evidence="8" type="ORF">HYC85_023656</name>
</gene>
<evidence type="ECO:0000256" key="3">
    <source>
        <dbReference type="ARBA" id="ARBA00022679"/>
    </source>
</evidence>
<evidence type="ECO:0000256" key="5">
    <source>
        <dbReference type="ARBA" id="ARBA00022777"/>
    </source>
</evidence>
<keyword evidence="5" id="KW-0418">Kinase</keyword>
<dbReference type="SMART" id="SM00220">
    <property type="entry name" value="S_TKc"/>
    <property type="match status" value="1"/>
</dbReference>
<comment type="caution">
    <text evidence="8">The sequence shown here is derived from an EMBL/GenBank/DDBJ whole genome shotgun (WGS) entry which is preliminary data.</text>
</comment>
<keyword evidence="9" id="KW-1185">Reference proteome</keyword>
<keyword evidence="4" id="KW-0547">Nucleotide-binding</keyword>
<organism evidence="8 9">
    <name type="scientific">Camellia sinensis</name>
    <name type="common">Tea plant</name>
    <name type="synonym">Thea sinensis</name>
    <dbReference type="NCBI Taxonomy" id="4442"/>
    <lineage>
        <taxon>Eukaryota</taxon>
        <taxon>Viridiplantae</taxon>
        <taxon>Streptophyta</taxon>
        <taxon>Embryophyta</taxon>
        <taxon>Tracheophyta</taxon>
        <taxon>Spermatophyta</taxon>
        <taxon>Magnoliopsida</taxon>
        <taxon>eudicotyledons</taxon>
        <taxon>Gunneridae</taxon>
        <taxon>Pentapetalae</taxon>
        <taxon>asterids</taxon>
        <taxon>Ericales</taxon>
        <taxon>Theaceae</taxon>
        <taxon>Camellia</taxon>
    </lineage>
</organism>
<reference evidence="8 9" key="2">
    <citation type="submission" date="2020-07" db="EMBL/GenBank/DDBJ databases">
        <title>Genome assembly of wild tea tree DASZ reveals pedigree and selection history of tea varieties.</title>
        <authorList>
            <person name="Zhang W."/>
        </authorList>
    </citation>
    <scope>NUCLEOTIDE SEQUENCE [LARGE SCALE GENOMIC DNA]</scope>
    <source>
        <strain evidence="9">cv. G240</strain>
        <tissue evidence="8">Leaf</tissue>
    </source>
</reference>
<accession>A0A7J7GFX5</accession>
<evidence type="ECO:0000256" key="1">
    <source>
        <dbReference type="ARBA" id="ARBA00005354"/>
    </source>
</evidence>
<name>A0A7J7GFX5_CAMSI</name>
<dbReference type="GO" id="GO:0005524">
    <property type="term" value="F:ATP binding"/>
    <property type="evidence" value="ECO:0007669"/>
    <property type="project" value="UniProtKB-KW"/>
</dbReference>
<dbReference type="PROSITE" id="PS50011">
    <property type="entry name" value="PROTEIN_KINASE_DOM"/>
    <property type="match status" value="1"/>
</dbReference>
<protein>
    <recommendedName>
        <fullName evidence="7">Protein kinase domain-containing protein</fullName>
    </recommendedName>
</protein>
<dbReference type="InterPro" id="IPR050205">
    <property type="entry name" value="CDPK_Ser/Thr_kinases"/>
</dbReference>
<proteinExistence type="inferred from homology"/>
<feature type="domain" description="Protein kinase" evidence="7">
    <location>
        <begin position="1"/>
        <end position="151"/>
    </location>
</feature>
<dbReference type="PANTHER" id="PTHR24349">
    <property type="entry name" value="SERINE/THREONINE-PROTEIN KINASE"/>
    <property type="match status" value="1"/>
</dbReference>
<keyword evidence="6" id="KW-0067">ATP-binding</keyword>
<dbReference type="Proteomes" id="UP000593564">
    <property type="component" value="Unassembled WGS sequence"/>
</dbReference>
<keyword evidence="3" id="KW-0808">Transferase</keyword>
<comment type="similarity">
    <text evidence="1">Belongs to the protein kinase superfamily. CAMK Ser/Thr protein kinase family. CaMK subfamily.</text>
</comment>
<evidence type="ECO:0000259" key="7">
    <source>
        <dbReference type="PROSITE" id="PS50011"/>
    </source>
</evidence>
<keyword evidence="2" id="KW-0723">Serine/threonine-protein kinase</keyword>
<dbReference type="Pfam" id="PF00069">
    <property type="entry name" value="Pkinase"/>
    <property type="match status" value="1"/>
</dbReference>
<dbReference type="GO" id="GO:0004674">
    <property type="term" value="F:protein serine/threonine kinase activity"/>
    <property type="evidence" value="ECO:0007669"/>
    <property type="project" value="UniProtKB-KW"/>
</dbReference>
<dbReference type="InterPro" id="IPR000719">
    <property type="entry name" value="Prot_kinase_dom"/>
</dbReference>
<evidence type="ECO:0000256" key="2">
    <source>
        <dbReference type="ARBA" id="ARBA00022527"/>
    </source>
</evidence>
<dbReference type="InterPro" id="IPR011009">
    <property type="entry name" value="Kinase-like_dom_sf"/>
</dbReference>
<evidence type="ECO:0000256" key="6">
    <source>
        <dbReference type="ARBA" id="ARBA00022840"/>
    </source>
</evidence>
<dbReference type="EMBL" id="JACBKZ010000011">
    <property type="protein sequence ID" value="KAF5939397.1"/>
    <property type="molecule type" value="Genomic_DNA"/>
</dbReference>
<dbReference type="AlphaFoldDB" id="A0A7J7GFX5"/>
<evidence type="ECO:0000313" key="8">
    <source>
        <dbReference type="EMBL" id="KAF5939397.1"/>
    </source>
</evidence>
<dbReference type="Gene3D" id="1.10.510.10">
    <property type="entry name" value="Transferase(Phosphotransferase) domain 1"/>
    <property type="match status" value="1"/>
</dbReference>
<sequence length="151" mass="17376">MGRCLAHTPHFRALLSHWSCNTHVHHSQRFYGKFYRNTQSLCEGGELLNRILSSYRGGRYTVEDAKLIIVQILSVVAFFHLQGVVHHDLKPELSKNEDANMKLIDFGLSDFIRPDERLNDIVGSAYYVALEVLYRSYSLRSILVVHCVVEI</sequence>